<protein>
    <recommendedName>
        <fullName evidence="3">Protein PET111, mitochondrial</fullName>
    </recommendedName>
</protein>
<name>A0A1Q3AJM0_ZYGRO</name>
<proteinExistence type="predicted"/>
<accession>A0A1Q3AJM0</accession>
<dbReference type="AlphaFoldDB" id="A0A1Q3AJM0"/>
<dbReference type="Proteomes" id="UP000187013">
    <property type="component" value="Unassembled WGS sequence"/>
</dbReference>
<gene>
    <name evidence="1" type="ORF">ZYGR_0AZ01030</name>
</gene>
<evidence type="ECO:0000313" key="2">
    <source>
        <dbReference type="Proteomes" id="UP000187013"/>
    </source>
</evidence>
<dbReference type="OrthoDB" id="4061518at2759"/>
<evidence type="ECO:0008006" key="3">
    <source>
        <dbReference type="Google" id="ProtNLM"/>
    </source>
</evidence>
<sequence>MLRRFSVIYSAARILRALELQSSLFVPYSRRFSCLRPSDSQQSKDDIANWMKSSLNDSIPTYQVSSITETQDSTASKNMCHRPVVYIVPQRDYSRDWFCRFNFGDLGVVKDVLKLATEKRTIFTFAQIEILLRRLKYLRRNFEAHEIFCAYQGYLRRLRENDINQEAYCNFLEIVLRVEDSLGNYKICEELFSEYIKFPNLDAKIITIGFRSFIENNNLQLAKEFYIQALNNPDTFPLSEKELVSFLNDLDEHGDHKSVQIFFNLWLKKKSNDTAGYLPSRELLYLVHGMCRKNHNEEFLAEFLSHEAVQKVGYHNDIFFELNEFYYNLHCRDFWSQSKLESKIGYFIVELRYWKEKREEFYLFLLNFFVLSKDFANIKFVLSLIQKDAVIRLKPKFHLAIARYFVNEGMLQDLMGYYSDVLERRGADNVHLRISIIAQLYRCALFAYPILAKEIANEFMVLLNRDEYVRQFPRLKEFLRKLSRIRPRGIKTAAQYTGVLELSPVDYERLEIFENRINQGDLVGAKSFILEDLRGGIQPSFNLHYCVLQKFLKLKLPSLAKTLDELFLSMYQRNPIKLKILWLRYGIINEYDTLQKSLEPISLSKYRVLSSKLLDFERQHQSVLDFVNYMQLTQICLQIREYELAVGLFQRGATLIDEKDKRHWQIYYMTALKLSARVYDVEAFLKLLQQWNENSNASLISHSSLRQIKSYMKLFAKRINRIPNYDENIKQEICDACECLVHKYANLKFEGLDAMHDLTNFLKGWLDVEMQSQQKLLNDRRAILLTKISKKQNTINNSIN</sequence>
<organism evidence="1 2">
    <name type="scientific">Zygosaccharomyces rouxii</name>
    <dbReference type="NCBI Taxonomy" id="4956"/>
    <lineage>
        <taxon>Eukaryota</taxon>
        <taxon>Fungi</taxon>
        <taxon>Dikarya</taxon>
        <taxon>Ascomycota</taxon>
        <taxon>Saccharomycotina</taxon>
        <taxon>Saccharomycetes</taxon>
        <taxon>Saccharomycetales</taxon>
        <taxon>Saccharomycetaceae</taxon>
        <taxon>Zygosaccharomyces</taxon>
    </lineage>
</organism>
<reference evidence="1 2" key="1">
    <citation type="submission" date="2016-08" db="EMBL/GenBank/DDBJ databases">
        <title>Draft genome sequence of allopolyploid Zygosaccharomyces rouxii.</title>
        <authorList>
            <person name="Watanabe J."/>
            <person name="Uehara K."/>
            <person name="Mogi Y."/>
            <person name="Tsukioka Y."/>
        </authorList>
    </citation>
    <scope>NUCLEOTIDE SEQUENCE [LARGE SCALE GENOMIC DNA]</scope>
    <source>
        <strain evidence="1 2">NBRC 110957</strain>
    </source>
</reference>
<comment type="caution">
    <text evidence="1">The sequence shown here is derived from an EMBL/GenBank/DDBJ whole genome shotgun (WGS) entry which is preliminary data.</text>
</comment>
<evidence type="ECO:0000313" key="1">
    <source>
        <dbReference type="EMBL" id="GAV55931.1"/>
    </source>
</evidence>
<dbReference type="EMBL" id="BDGX01000052">
    <property type="protein sequence ID" value="GAV55931.1"/>
    <property type="molecule type" value="Genomic_DNA"/>
</dbReference>